<protein>
    <submittedName>
        <fullName evidence="2">DDE Tnp4 domain-containing protein</fullName>
    </submittedName>
</protein>
<dbReference type="AlphaFoldDB" id="A0A915IH84"/>
<dbReference type="WBParaSite" id="nRc.2.0.1.t12727-RA">
    <property type="protein sequence ID" value="nRc.2.0.1.t12727-RA"/>
    <property type="gene ID" value="nRc.2.0.1.g12727"/>
</dbReference>
<proteinExistence type="predicted"/>
<name>A0A915IH84_ROMCU</name>
<organism evidence="1 2">
    <name type="scientific">Romanomermis culicivorax</name>
    <name type="common">Nematode worm</name>
    <dbReference type="NCBI Taxonomy" id="13658"/>
    <lineage>
        <taxon>Eukaryota</taxon>
        <taxon>Metazoa</taxon>
        <taxon>Ecdysozoa</taxon>
        <taxon>Nematoda</taxon>
        <taxon>Enoplea</taxon>
        <taxon>Dorylaimia</taxon>
        <taxon>Mermithida</taxon>
        <taxon>Mermithoidea</taxon>
        <taxon>Mermithidae</taxon>
        <taxon>Romanomermis</taxon>
    </lineage>
</organism>
<evidence type="ECO:0000313" key="1">
    <source>
        <dbReference type="Proteomes" id="UP000887565"/>
    </source>
</evidence>
<keyword evidence="1" id="KW-1185">Reference proteome</keyword>
<evidence type="ECO:0000313" key="2">
    <source>
        <dbReference type="WBParaSite" id="nRc.2.0.1.t12727-RA"/>
    </source>
</evidence>
<sequence length="72" mass="8237">MKCRRRRQQLTTGLASLRKARSVVENAFGILASPWWIYNHRIEGDPATVDKIIKATVCHHNYLKKSETCNGP</sequence>
<accession>A0A915IH84</accession>
<dbReference type="Proteomes" id="UP000887565">
    <property type="component" value="Unplaced"/>
</dbReference>
<reference evidence="2" key="1">
    <citation type="submission" date="2022-11" db="UniProtKB">
        <authorList>
            <consortium name="WormBaseParasite"/>
        </authorList>
    </citation>
    <scope>IDENTIFICATION</scope>
</reference>